<dbReference type="Gene3D" id="2.130.10.10">
    <property type="entry name" value="YVTN repeat-like/Quinoprotein amine dehydrogenase"/>
    <property type="match status" value="1"/>
</dbReference>
<dbReference type="InterPro" id="IPR050282">
    <property type="entry name" value="Cycloisomerase_2"/>
</dbReference>
<dbReference type="OrthoDB" id="9790815at2"/>
<dbReference type="InterPro" id="IPR015943">
    <property type="entry name" value="WD40/YVTN_repeat-like_dom_sf"/>
</dbReference>
<evidence type="ECO:0000313" key="2">
    <source>
        <dbReference type="EMBL" id="TQE94811.1"/>
    </source>
</evidence>
<dbReference type="AlphaFoldDB" id="A0A540VDH2"/>
<dbReference type="Proteomes" id="UP000317371">
    <property type="component" value="Unassembled WGS sequence"/>
</dbReference>
<comment type="caution">
    <text evidence="2">The sequence shown here is derived from an EMBL/GenBank/DDBJ whole genome shotgun (WGS) entry which is preliminary data.</text>
</comment>
<name>A0A540VDH2_9CHLR</name>
<gene>
    <name evidence="2" type="ORF">FKZ61_15410</name>
</gene>
<proteinExistence type="inferred from homology"/>
<dbReference type="InterPro" id="IPR019405">
    <property type="entry name" value="Lactonase_7-beta_prop"/>
</dbReference>
<dbReference type="GO" id="GO:0017057">
    <property type="term" value="F:6-phosphogluconolactonase activity"/>
    <property type="evidence" value="ECO:0007669"/>
    <property type="project" value="TreeGrafter"/>
</dbReference>
<sequence>MSTQNDSVLWLYIGTYTRRAAHVQGKSEGIYLLHLDLEQGTLRPAGQVTGVDNPSYLALAPDGQHLYAVNEVSDFGGRSSGAVSSFAIDPETGGLTFINQQPSQGAAPCYVTVEASGRYVLAANYGGGSVVMFPIQRDGRLGVASDFVQHEGSSVNPQRQEGPHAHSINVDPNNRFALAADLGLDKLLIYRLDLEAGKLTPNPEQPWARVKAGAGPRHLAFHPNGRFVYVINELDSTMTAFAYDGERGTLKEIQTLSTLPEDFQGRSHCADVHVHPSGKFVYGSNRGHDSIVIYACDEGSGELELVGHEPTQGAIPRDFALDPTGTYLLAANQNSDNIVVFRIDTRSGRLTPTGHVAQVPTPVCIQMRWP</sequence>
<dbReference type="SUPFAM" id="SSF51004">
    <property type="entry name" value="C-terminal (heme d1) domain of cytochrome cd1-nitrite reductase"/>
    <property type="match status" value="1"/>
</dbReference>
<keyword evidence="3" id="KW-1185">Reference proteome</keyword>
<accession>A0A540VDH2</accession>
<dbReference type="PANTHER" id="PTHR30344">
    <property type="entry name" value="6-PHOSPHOGLUCONOLACTONASE-RELATED"/>
    <property type="match status" value="1"/>
</dbReference>
<organism evidence="2 3">
    <name type="scientific">Litorilinea aerophila</name>
    <dbReference type="NCBI Taxonomy" id="1204385"/>
    <lineage>
        <taxon>Bacteria</taxon>
        <taxon>Bacillati</taxon>
        <taxon>Chloroflexota</taxon>
        <taxon>Caldilineae</taxon>
        <taxon>Caldilineales</taxon>
        <taxon>Caldilineaceae</taxon>
        <taxon>Litorilinea</taxon>
    </lineage>
</organism>
<dbReference type="FunFam" id="2.130.10.10:FF:000306">
    <property type="entry name" value="3-carboxymuconate cyclase"/>
    <property type="match status" value="1"/>
</dbReference>
<dbReference type="EMBL" id="VIGC01000020">
    <property type="protein sequence ID" value="TQE94811.1"/>
    <property type="molecule type" value="Genomic_DNA"/>
</dbReference>
<protein>
    <submittedName>
        <fullName evidence="2">Lactonase family protein</fullName>
    </submittedName>
</protein>
<reference evidence="2 3" key="1">
    <citation type="submission" date="2019-06" db="EMBL/GenBank/DDBJ databases">
        <title>Genome sequence of Litorilinea aerophila BAA-2444.</title>
        <authorList>
            <person name="Maclea K.S."/>
            <person name="Maurais E.G."/>
            <person name="Iannazzi L.C."/>
        </authorList>
    </citation>
    <scope>NUCLEOTIDE SEQUENCE [LARGE SCALE GENOMIC DNA]</scope>
    <source>
        <strain evidence="2 3">ATCC BAA-2444</strain>
    </source>
</reference>
<evidence type="ECO:0000313" key="3">
    <source>
        <dbReference type="Proteomes" id="UP000317371"/>
    </source>
</evidence>
<dbReference type="RefSeq" id="WP_141611036.1">
    <property type="nucleotide sequence ID" value="NZ_VIGC02000020.1"/>
</dbReference>
<dbReference type="InParanoid" id="A0A540VDH2"/>
<evidence type="ECO:0000256" key="1">
    <source>
        <dbReference type="ARBA" id="ARBA00005564"/>
    </source>
</evidence>
<dbReference type="InterPro" id="IPR011048">
    <property type="entry name" value="Haem_d1_sf"/>
</dbReference>
<dbReference type="Pfam" id="PF10282">
    <property type="entry name" value="Lactonase"/>
    <property type="match status" value="1"/>
</dbReference>
<dbReference type="GO" id="GO:0005829">
    <property type="term" value="C:cytosol"/>
    <property type="evidence" value="ECO:0007669"/>
    <property type="project" value="TreeGrafter"/>
</dbReference>
<dbReference type="PANTHER" id="PTHR30344:SF1">
    <property type="entry name" value="6-PHOSPHOGLUCONOLACTONASE"/>
    <property type="match status" value="1"/>
</dbReference>
<comment type="similarity">
    <text evidence="1">Belongs to the cycloisomerase 2 family.</text>
</comment>
<dbReference type="FunCoup" id="A0A540VDH2">
    <property type="interactions" value="82"/>
</dbReference>